<dbReference type="eggNOG" id="COG4608">
    <property type="taxonomic scope" value="Bacteria"/>
</dbReference>
<dbReference type="InterPro" id="IPR013563">
    <property type="entry name" value="Oligopep_ABC_C"/>
</dbReference>
<protein>
    <submittedName>
        <fullName evidence="8">ATP-binding cassette domain-containing protein</fullName>
    </submittedName>
    <submittedName>
        <fullName evidence="7">Peptide ABC transporter ATP-binding protein</fullName>
    </submittedName>
</protein>
<dbReference type="GO" id="GO:0015833">
    <property type="term" value="P:peptide transport"/>
    <property type="evidence" value="ECO:0007669"/>
    <property type="project" value="InterPro"/>
</dbReference>
<dbReference type="InterPro" id="IPR017871">
    <property type="entry name" value="ABC_transporter-like_CS"/>
</dbReference>
<keyword evidence="4" id="KW-0547">Nucleotide-binding</keyword>
<keyword evidence="5 7" id="KW-0067">ATP-binding</keyword>
<dbReference type="GO" id="GO:0055085">
    <property type="term" value="P:transmembrane transport"/>
    <property type="evidence" value="ECO:0007669"/>
    <property type="project" value="UniProtKB-ARBA"/>
</dbReference>
<evidence type="ECO:0000256" key="5">
    <source>
        <dbReference type="ARBA" id="ARBA00022840"/>
    </source>
</evidence>
<keyword evidence="10" id="KW-1185">Reference proteome</keyword>
<dbReference type="AlphaFoldDB" id="A0A1L7AHW5"/>
<dbReference type="InterPro" id="IPR027417">
    <property type="entry name" value="P-loop_NTPase"/>
</dbReference>
<dbReference type="InterPro" id="IPR003593">
    <property type="entry name" value="AAA+_ATPase"/>
</dbReference>
<dbReference type="GO" id="GO:0005524">
    <property type="term" value="F:ATP binding"/>
    <property type="evidence" value="ECO:0007669"/>
    <property type="project" value="UniProtKB-KW"/>
</dbReference>
<dbReference type="GO" id="GO:0016887">
    <property type="term" value="F:ATP hydrolysis activity"/>
    <property type="evidence" value="ECO:0007669"/>
    <property type="project" value="InterPro"/>
</dbReference>
<keyword evidence="3" id="KW-0813">Transport</keyword>
<sequence>MSAVLQFTPPEVLLRVSEATRSFKAPRGGRVQALRGVSLTVRRGEVLGIVGESGCGKSTLARLLVGLDSPDGGQVSFGGDDVAALRGAARRRFHRRAQMVFQDPHTSLNPRLTVGETLGEALRVHGIVPVSQIAGRVTELLASVNLPPEAASRRPHEFSGGQRQRIGIARALAVEPEMIVADEPVSALDVSVQAGVVNLFAELRERLGLTLVFITHDLRLVRHLTERVVVMYLGKVVEEGPTKRLFAAPRHPYTRALLSAVPRLDPSAAPRPAPISGEVPSPLAPPSGCAFHTRCPIAQFPRCSAEVPELTVRQGPWPVACHFPG</sequence>
<dbReference type="PANTHER" id="PTHR43776:SF7">
    <property type="entry name" value="D,D-DIPEPTIDE TRANSPORT ATP-BINDING PROTEIN DDPF-RELATED"/>
    <property type="match status" value="1"/>
</dbReference>
<dbReference type="SMART" id="SM00382">
    <property type="entry name" value="AAA"/>
    <property type="match status" value="1"/>
</dbReference>
<feature type="domain" description="ABC transporter" evidence="6">
    <location>
        <begin position="14"/>
        <end position="258"/>
    </location>
</feature>
<evidence type="ECO:0000313" key="8">
    <source>
        <dbReference type="EMBL" id="MDT8330750.1"/>
    </source>
</evidence>
<dbReference type="Proteomes" id="UP000185494">
    <property type="component" value="Chromosome 1"/>
</dbReference>
<reference evidence="8" key="3">
    <citation type="submission" date="2023-09" db="EMBL/GenBank/DDBJ databases">
        <authorList>
            <person name="Schober I."/>
            <person name="Bunk B."/>
        </authorList>
    </citation>
    <scope>NUCLEOTIDE SEQUENCE</scope>
    <source>
        <strain evidence="8">DSM 103800</strain>
    </source>
</reference>
<dbReference type="PANTHER" id="PTHR43776">
    <property type="entry name" value="TRANSPORT ATP-BINDING PROTEIN"/>
    <property type="match status" value="1"/>
</dbReference>
<comment type="subcellular location">
    <subcellularLocation>
        <location evidence="1">Cell inner membrane</location>
        <topology evidence="1">Peripheral membrane protein</topology>
    </subcellularLocation>
</comment>
<proteinExistence type="inferred from homology"/>
<comment type="similarity">
    <text evidence="2">Belongs to the ABC transporter superfamily.</text>
</comment>
<organism evidence="7 9">
    <name type="scientific">Roseomonas gilardii</name>
    <dbReference type="NCBI Taxonomy" id="257708"/>
    <lineage>
        <taxon>Bacteria</taxon>
        <taxon>Pseudomonadati</taxon>
        <taxon>Pseudomonadota</taxon>
        <taxon>Alphaproteobacteria</taxon>
        <taxon>Acetobacterales</taxon>
        <taxon>Roseomonadaceae</taxon>
        <taxon>Roseomonas</taxon>
    </lineage>
</organism>
<gene>
    <name evidence="7" type="ORF">RGI145_15950</name>
    <name evidence="8" type="ORF">RQ831_06775</name>
</gene>
<dbReference type="PROSITE" id="PS50893">
    <property type="entry name" value="ABC_TRANSPORTER_2"/>
    <property type="match status" value="1"/>
</dbReference>
<dbReference type="InterPro" id="IPR050319">
    <property type="entry name" value="ABC_transp_ATP-bind"/>
</dbReference>
<reference evidence="7 9" key="1">
    <citation type="submission" date="2016-05" db="EMBL/GenBank/DDBJ databases">
        <title>Complete Genome and Methylome Analysis of Psychrotrophic Bacterial Isolates from Antarctic Lake Untersee.</title>
        <authorList>
            <person name="Fomenkov A."/>
            <person name="Akimov V.N."/>
            <person name="Vasilyeva L.V."/>
            <person name="Andersen D."/>
            <person name="Vincze T."/>
            <person name="Roberts R.J."/>
        </authorList>
    </citation>
    <scope>NUCLEOTIDE SEQUENCE [LARGE SCALE GENOMIC DNA]</scope>
    <source>
        <strain evidence="7 9">U14-5</strain>
    </source>
</reference>
<dbReference type="SUPFAM" id="SSF52540">
    <property type="entry name" value="P-loop containing nucleoside triphosphate hydrolases"/>
    <property type="match status" value="1"/>
</dbReference>
<evidence type="ECO:0000256" key="3">
    <source>
        <dbReference type="ARBA" id="ARBA00022448"/>
    </source>
</evidence>
<evidence type="ECO:0000313" key="9">
    <source>
        <dbReference type="Proteomes" id="UP000185494"/>
    </source>
</evidence>
<dbReference type="Pfam" id="PF00005">
    <property type="entry name" value="ABC_tran"/>
    <property type="match status" value="1"/>
</dbReference>
<dbReference type="RefSeq" id="WP_075799145.1">
    <property type="nucleotide sequence ID" value="NZ_CP015583.1"/>
</dbReference>
<accession>A0A1L7AHW5</accession>
<dbReference type="Gene3D" id="3.40.50.300">
    <property type="entry name" value="P-loop containing nucleotide triphosphate hydrolases"/>
    <property type="match status" value="1"/>
</dbReference>
<dbReference type="NCBIfam" id="TIGR01727">
    <property type="entry name" value="oligo_HPY"/>
    <property type="match status" value="1"/>
</dbReference>
<evidence type="ECO:0000259" key="6">
    <source>
        <dbReference type="PROSITE" id="PS50893"/>
    </source>
</evidence>
<dbReference type="GO" id="GO:0005886">
    <property type="term" value="C:plasma membrane"/>
    <property type="evidence" value="ECO:0007669"/>
    <property type="project" value="UniProtKB-SubCell"/>
</dbReference>
<evidence type="ECO:0000256" key="2">
    <source>
        <dbReference type="ARBA" id="ARBA00005417"/>
    </source>
</evidence>
<dbReference type="InterPro" id="IPR003439">
    <property type="entry name" value="ABC_transporter-like_ATP-bd"/>
</dbReference>
<evidence type="ECO:0000256" key="1">
    <source>
        <dbReference type="ARBA" id="ARBA00004417"/>
    </source>
</evidence>
<dbReference type="FunFam" id="3.40.50.300:FF:000016">
    <property type="entry name" value="Oligopeptide ABC transporter ATP-binding component"/>
    <property type="match status" value="1"/>
</dbReference>
<dbReference type="KEGG" id="rgi:RGI145_15950"/>
<evidence type="ECO:0000256" key="4">
    <source>
        <dbReference type="ARBA" id="ARBA00022741"/>
    </source>
</evidence>
<evidence type="ECO:0000313" key="10">
    <source>
        <dbReference type="Proteomes" id="UP001258945"/>
    </source>
</evidence>
<dbReference type="Pfam" id="PF08352">
    <property type="entry name" value="oligo_HPY"/>
    <property type="match status" value="1"/>
</dbReference>
<evidence type="ECO:0000313" key="7">
    <source>
        <dbReference type="EMBL" id="APT58377.1"/>
    </source>
</evidence>
<reference evidence="8 10" key="2">
    <citation type="journal article" date="2019" name="Microb. Pathog.">
        <title>Comparison of VITEK 2, MALDI-TOF MS, 16S rRNA gene sequencing, and whole-genome sequencing for identification of Roseomonas mucosa.</title>
        <authorList>
            <person name="Rudolph W.W."/>
            <person name="Gunzer F."/>
            <person name="Trauth M."/>
            <person name="Bunk B."/>
            <person name="Bigge R."/>
            <person name="Schrottner P."/>
        </authorList>
    </citation>
    <scope>NUCLEOTIDE SEQUENCE [LARGE SCALE GENOMIC DNA]</scope>
    <source>
        <strain evidence="8 10">DSM 103800</strain>
    </source>
</reference>
<dbReference type="EMBL" id="JAVVDO010000007">
    <property type="protein sequence ID" value="MDT8330750.1"/>
    <property type="molecule type" value="Genomic_DNA"/>
</dbReference>
<name>A0A1L7AHW5_9PROT</name>
<dbReference type="PROSITE" id="PS00211">
    <property type="entry name" value="ABC_TRANSPORTER_1"/>
    <property type="match status" value="1"/>
</dbReference>
<dbReference type="EMBL" id="CP015583">
    <property type="protein sequence ID" value="APT58377.1"/>
    <property type="molecule type" value="Genomic_DNA"/>
</dbReference>
<dbReference type="CDD" id="cd03257">
    <property type="entry name" value="ABC_NikE_OppD_transporters"/>
    <property type="match status" value="1"/>
</dbReference>
<dbReference type="Proteomes" id="UP001258945">
    <property type="component" value="Unassembled WGS sequence"/>
</dbReference>
<dbReference type="STRING" id="257708.RGI145_15950"/>